<evidence type="ECO:0000313" key="3">
    <source>
        <dbReference type="Proteomes" id="UP001500791"/>
    </source>
</evidence>
<name>A0ABP3IBL4_9CAUL</name>
<feature type="transmembrane region" description="Helical" evidence="1">
    <location>
        <begin position="57"/>
        <end position="72"/>
    </location>
</feature>
<reference evidence="3" key="1">
    <citation type="journal article" date="2019" name="Int. J. Syst. Evol. Microbiol.">
        <title>The Global Catalogue of Microorganisms (GCM) 10K type strain sequencing project: providing services to taxonomists for standard genome sequencing and annotation.</title>
        <authorList>
            <consortium name="The Broad Institute Genomics Platform"/>
            <consortium name="The Broad Institute Genome Sequencing Center for Infectious Disease"/>
            <person name="Wu L."/>
            <person name="Ma J."/>
        </authorList>
    </citation>
    <scope>NUCLEOTIDE SEQUENCE [LARGE SCALE GENOMIC DNA]</scope>
    <source>
        <strain evidence="3">JCM 13476</strain>
    </source>
</reference>
<evidence type="ECO:0000313" key="2">
    <source>
        <dbReference type="EMBL" id="GAA0394636.1"/>
    </source>
</evidence>
<accession>A0ABP3IBL4</accession>
<keyword evidence="1" id="KW-0472">Membrane</keyword>
<gene>
    <name evidence="2" type="ORF">GCM10009093_21500</name>
</gene>
<keyword evidence="1" id="KW-0812">Transmembrane</keyword>
<sequence length="75" mass="8398">MAHPQKRIIGSEALNAHRPALQVRFLPRRRAVPVWTWIVGAAVAVILGAWIDAVIEVPVFGAIFAFIAWRVWRSA</sequence>
<keyword evidence="1" id="KW-1133">Transmembrane helix</keyword>
<keyword evidence="3" id="KW-1185">Reference proteome</keyword>
<dbReference type="Proteomes" id="UP001500791">
    <property type="component" value="Unassembled WGS sequence"/>
</dbReference>
<evidence type="ECO:0000256" key="1">
    <source>
        <dbReference type="SAM" id="Phobius"/>
    </source>
</evidence>
<comment type="caution">
    <text evidence="2">The sequence shown here is derived from an EMBL/GenBank/DDBJ whole genome shotgun (WGS) entry which is preliminary data.</text>
</comment>
<organism evidence="2 3">
    <name type="scientific">Brevundimonas terrae</name>
    <dbReference type="NCBI Taxonomy" id="363631"/>
    <lineage>
        <taxon>Bacteria</taxon>
        <taxon>Pseudomonadati</taxon>
        <taxon>Pseudomonadota</taxon>
        <taxon>Alphaproteobacteria</taxon>
        <taxon>Caulobacterales</taxon>
        <taxon>Caulobacteraceae</taxon>
        <taxon>Brevundimonas</taxon>
    </lineage>
</organism>
<proteinExistence type="predicted"/>
<protein>
    <submittedName>
        <fullName evidence="2">Uncharacterized protein</fullName>
    </submittedName>
</protein>
<dbReference type="EMBL" id="BAAAEJ010000007">
    <property type="protein sequence ID" value="GAA0394636.1"/>
    <property type="molecule type" value="Genomic_DNA"/>
</dbReference>
<feature type="transmembrane region" description="Helical" evidence="1">
    <location>
        <begin position="34"/>
        <end position="51"/>
    </location>
</feature>